<comment type="caution">
    <text evidence="1">The sequence shown here is derived from an EMBL/GenBank/DDBJ whole genome shotgun (WGS) entry which is preliminary data.</text>
</comment>
<reference evidence="1 2" key="1">
    <citation type="submission" date="2022-09" db="EMBL/GenBank/DDBJ databases">
        <authorList>
            <person name="Palmer J.M."/>
        </authorList>
    </citation>
    <scope>NUCLEOTIDE SEQUENCE [LARGE SCALE GENOMIC DNA]</scope>
    <source>
        <strain evidence="1 2">DSM 7382</strain>
    </source>
</reference>
<protein>
    <submittedName>
        <fullName evidence="1">Uncharacterized protein</fullName>
    </submittedName>
</protein>
<proteinExistence type="predicted"/>
<dbReference type="AlphaFoldDB" id="A0AAW0GB70"/>
<dbReference type="Proteomes" id="UP001385951">
    <property type="component" value="Unassembled WGS sequence"/>
</dbReference>
<gene>
    <name evidence="1" type="ORF">QCA50_008087</name>
</gene>
<evidence type="ECO:0000313" key="2">
    <source>
        <dbReference type="Proteomes" id="UP001385951"/>
    </source>
</evidence>
<keyword evidence="2" id="KW-1185">Reference proteome</keyword>
<evidence type="ECO:0000313" key="1">
    <source>
        <dbReference type="EMBL" id="KAK7688549.1"/>
    </source>
</evidence>
<accession>A0AAW0GB70</accession>
<sequence>MDDSQYHTVSHICDDLTRNPFVRTQAVVDKAGNVLADQSISEGSFMQLKVHLPATMEETGQVQNTLVRATFIDHEAYRAAWCHVGLPSWLLHSERWQLLSQTEDGKTKYETIEVFGGVVAYLVKWLKGADLDAAFDAFAVGLKKRSEQA</sequence>
<name>A0AAW0GB70_9APHY</name>
<organism evidence="1 2">
    <name type="scientific">Cerrena zonata</name>
    <dbReference type="NCBI Taxonomy" id="2478898"/>
    <lineage>
        <taxon>Eukaryota</taxon>
        <taxon>Fungi</taxon>
        <taxon>Dikarya</taxon>
        <taxon>Basidiomycota</taxon>
        <taxon>Agaricomycotina</taxon>
        <taxon>Agaricomycetes</taxon>
        <taxon>Polyporales</taxon>
        <taxon>Cerrenaceae</taxon>
        <taxon>Cerrena</taxon>
    </lineage>
</organism>
<dbReference type="EMBL" id="JASBNA010000010">
    <property type="protein sequence ID" value="KAK7688549.1"/>
    <property type="molecule type" value="Genomic_DNA"/>
</dbReference>